<gene>
    <name evidence="7" type="ORF">SAMN05421594_4821</name>
</gene>
<dbReference type="PANTHER" id="PTHR23514:SF13">
    <property type="entry name" value="INNER MEMBRANE PROTEIN YBJJ"/>
    <property type="match status" value="1"/>
</dbReference>
<feature type="transmembrane region" description="Helical" evidence="5">
    <location>
        <begin position="12"/>
        <end position="33"/>
    </location>
</feature>
<keyword evidence="8" id="KW-1185">Reference proteome</keyword>
<feature type="transmembrane region" description="Helical" evidence="5">
    <location>
        <begin position="305"/>
        <end position="325"/>
    </location>
</feature>
<organism evidence="7 8">
    <name type="scientific">Chryseobacterium oleae</name>
    <dbReference type="NCBI Taxonomy" id="491207"/>
    <lineage>
        <taxon>Bacteria</taxon>
        <taxon>Pseudomonadati</taxon>
        <taxon>Bacteroidota</taxon>
        <taxon>Flavobacteriia</taxon>
        <taxon>Flavobacteriales</taxon>
        <taxon>Weeksellaceae</taxon>
        <taxon>Chryseobacterium group</taxon>
        <taxon>Chryseobacterium</taxon>
    </lineage>
</organism>
<feature type="transmembrane region" description="Helical" evidence="5">
    <location>
        <begin position="364"/>
        <end position="385"/>
    </location>
</feature>
<dbReference type="CDD" id="cd17393">
    <property type="entry name" value="MFS_MosC_like"/>
    <property type="match status" value="1"/>
</dbReference>
<sequence>MIDRKIVKAKIATQFIFLVCGLGIASWAPMVPLAKDRLGLNEADLGLLLLLLGCGALVTMPLSGILISKLGTRKVILGSVLSTALLLPCLLIISDVYIMGAALFAFGCSIGSIDVAMNAHGVQVQNSYGKPIMSSLHGLFSVGGLFGSLGLGFLIKMGLNPVHAAITISTLLVLLLVLQYRNLFNYPTEKEITMKFSHVDEAKAVSSRFQWFNSSVLLLGLMCFIVFLSEGAMLDWSAIFLRDNKNVQPEFSGIGYAAFSVAMAVMRLTGDAIVSKFSSKTVVIAGSIIASLGIFILTLSPWIGLSLAGFILLGVGAANIVPVFFTEGGKIKGLSPAVTIPVITTMGYAGQLAGPALLGFIAHHFSLTIAFEAIALLFIAVALIYKFRKS</sequence>
<dbReference type="InterPro" id="IPR020846">
    <property type="entry name" value="MFS_dom"/>
</dbReference>
<dbReference type="Gene3D" id="1.20.1250.20">
    <property type="entry name" value="MFS general substrate transporter like domains"/>
    <property type="match status" value="2"/>
</dbReference>
<keyword evidence="3 5" id="KW-1133">Transmembrane helix</keyword>
<evidence type="ECO:0000256" key="4">
    <source>
        <dbReference type="ARBA" id="ARBA00023136"/>
    </source>
</evidence>
<reference evidence="8" key="1">
    <citation type="submission" date="2016-10" db="EMBL/GenBank/DDBJ databases">
        <authorList>
            <person name="Varghese N."/>
            <person name="Submissions S."/>
        </authorList>
    </citation>
    <scope>NUCLEOTIDE SEQUENCE [LARGE SCALE GENOMIC DNA]</scope>
    <source>
        <strain evidence="8">DSM 25575</strain>
    </source>
</reference>
<dbReference type="InterPro" id="IPR051788">
    <property type="entry name" value="MFS_Transporter"/>
</dbReference>
<comment type="subcellular location">
    <subcellularLocation>
        <location evidence="1">Membrane</location>
        <topology evidence="1">Multi-pass membrane protein</topology>
    </subcellularLocation>
</comment>
<evidence type="ECO:0000256" key="1">
    <source>
        <dbReference type="ARBA" id="ARBA00004141"/>
    </source>
</evidence>
<evidence type="ECO:0000313" key="7">
    <source>
        <dbReference type="EMBL" id="SFN94564.1"/>
    </source>
</evidence>
<keyword evidence="2 5" id="KW-0812">Transmembrane</keyword>
<dbReference type="AlphaFoldDB" id="A0A1I5D5M4"/>
<dbReference type="GO" id="GO:0022857">
    <property type="term" value="F:transmembrane transporter activity"/>
    <property type="evidence" value="ECO:0007669"/>
    <property type="project" value="InterPro"/>
</dbReference>
<dbReference type="SUPFAM" id="SSF103473">
    <property type="entry name" value="MFS general substrate transporter"/>
    <property type="match status" value="1"/>
</dbReference>
<proteinExistence type="predicted"/>
<evidence type="ECO:0000256" key="3">
    <source>
        <dbReference type="ARBA" id="ARBA00022989"/>
    </source>
</evidence>
<feature type="transmembrane region" description="Helical" evidence="5">
    <location>
        <begin position="99"/>
        <end position="117"/>
    </location>
</feature>
<dbReference type="OrthoDB" id="9809599at2"/>
<dbReference type="InterPro" id="IPR036259">
    <property type="entry name" value="MFS_trans_sf"/>
</dbReference>
<dbReference type="InterPro" id="IPR011701">
    <property type="entry name" value="MFS"/>
</dbReference>
<dbReference type="PANTHER" id="PTHR23514">
    <property type="entry name" value="BYPASS OF STOP CODON PROTEIN 6"/>
    <property type="match status" value="1"/>
</dbReference>
<feature type="transmembrane region" description="Helical" evidence="5">
    <location>
        <begin position="75"/>
        <end position="93"/>
    </location>
</feature>
<dbReference type="Pfam" id="PF07690">
    <property type="entry name" value="MFS_1"/>
    <property type="match status" value="1"/>
</dbReference>
<feature type="transmembrane region" description="Helical" evidence="5">
    <location>
        <begin position="138"/>
        <end position="155"/>
    </location>
</feature>
<feature type="transmembrane region" description="Helical" evidence="5">
    <location>
        <begin position="45"/>
        <end position="68"/>
    </location>
</feature>
<accession>A0A1I5D5M4</accession>
<dbReference type="Proteomes" id="UP000198769">
    <property type="component" value="Unassembled WGS sequence"/>
</dbReference>
<feature type="transmembrane region" description="Helical" evidence="5">
    <location>
        <begin position="161"/>
        <end position="180"/>
    </location>
</feature>
<feature type="transmembrane region" description="Helical" evidence="5">
    <location>
        <begin position="251"/>
        <end position="269"/>
    </location>
</feature>
<name>A0A1I5D5M4_CHROL</name>
<dbReference type="GO" id="GO:0016020">
    <property type="term" value="C:membrane"/>
    <property type="evidence" value="ECO:0007669"/>
    <property type="project" value="UniProtKB-SubCell"/>
</dbReference>
<evidence type="ECO:0000259" key="6">
    <source>
        <dbReference type="PROSITE" id="PS50850"/>
    </source>
</evidence>
<dbReference type="PROSITE" id="PS50850">
    <property type="entry name" value="MFS"/>
    <property type="match status" value="1"/>
</dbReference>
<dbReference type="RefSeq" id="WP_090027767.1">
    <property type="nucleotide sequence ID" value="NZ_FOVD01000012.1"/>
</dbReference>
<feature type="transmembrane region" description="Helical" evidence="5">
    <location>
        <begin position="337"/>
        <end position="358"/>
    </location>
</feature>
<evidence type="ECO:0000313" key="8">
    <source>
        <dbReference type="Proteomes" id="UP000198769"/>
    </source>
</evidence>
<keyword evidence="4 5" id="KW-0472">Membrane</keyword>
<feature type="transmembrane region" description="Helical" evidence="5">
    <location>
        <begin position="216"/>
        <end position="239"/>
    </location>
</feature>
<feature type="transmembrane region" description="Helical" evidence="5">
    <location>
        <begin position="281"/>
        <end position="299"/>
    </location>
</feature>
<feature type="domain" description="Major facilitator superfamily (MFS) profile" evidence="6">
    <location>
        <begin position="1"/>
        <end position="390"/>
    </location>
</feature>
<dbReference type="EMBL" id="FOVD01000012">
    <property type="protein sequence ID" value="SFN94564.1"/>
    <property type="molecule type" value="Genomic_DNA"/>
</dbReference>
<evidence type="ECO:0000256" key="5">
    <source>
        <dbReference type="SAM" id="Phobius"/>
    </source>
</evidence>
<evidence type="ECO:0000256" key="2">
    <source>
        <dbReference type="ARBA" id="ARBA00022692"/>
    </source>
</evidence>
<protein>
    <submittedName>
        <fullName evidence="7">Fucose permease</fullName>
    </submittedName>
</protein>